<dbReference type="STRING" id="153721.MYP_698"/>
<dbReference type="OrthoDB" id="950800at2"/>
<gene>
    <name evidence="2" type="ORF">MYP_698</name>
</gene>
<comment type="caution">
    <text evidence="2">The sequence shown here is derived from an EMBL/GenBank/DDBJ whole genome shotgun (WGS) entry which is preliminary data.</text>
</comment>
<proteinExistence type="predicted"/>
<dbReference type="PROSITE" id="PS51257">
    <property type="entry name" value="PROKAR_LIPOPROTEIN"/>
    <property type="match status" value="1"/>
</dbReference>
<dbReference type="RefSeq" id="WP_045458379.1">
    <property type="nucleotide sequence ID" value="NZ_BBLT01000001.1"/>
</dbReference>
<protein>
    <recommendedName>
        <fullName evidence="1">Lipocalin-like domain-containing protein</fullName>
    </recommendedName>
</protein>
<evidence type="ECO:0000313" key="3">
    <source>
        <dbReference type="Proteomes" id="UP000030185"/>
    </source>
</evidence>
<accession>A0A098L996</accession>
<dbReference type="AlphaFoldDB" id="A0A098L996"/>
<reference evidence="2 3" key="1">
    <citation type="submission" date="2014-09" db="EMBL/GenBank/DDBJ databases">
        <title>Sporocytophaga myxococcoides PG-01 genome sequencing.</title>
        <authorList>
            <person name="Liu L."/>
            <person name="Gao P.J."/>
            <person name="Chen G.J."/>
            <person name="Wang L.S."/>
        </authorList>
    </citation>
    <scope>NUCLEOTIDE SEQUENCE [LARGE SCALE GENOMIC DNA]</scope>
    <source>
        <strain evidence="2 3">PG-01</strain>
    </source>
</reference>
<evidence type="ECO:0000313" key="2">
    <source>
        <dbReference type="EMBL" id="GAL83471.1"/>
    </source>
</evidence>
<dbReference type="EMBL" id="BBLT01000001">
    <property type="protein sequence ID" value="GAL83471.1"/>
    <property type="molecule type" value="Genomic_DNA"/>
</dbReference>
<dbReference type="Pfam" id="PF13648">
    <property type="entry name" value="Lipocalin_4"/>
    <property type="match status" value="1"/>
</dbReference>
<name>A0A098L996_9BACT</name>
<dbReference type="Proteomes" id="UP000030185">
    <property type="component" value="Unassembled WGS sequence"/>
</dbReference>
<organism evidence="2 3">
    <name type="scientific">Sporocytophaga myxococcoides</name>
    <dbReference type="NCBI Taxonomy" id="153721"/>
    <lineage>
        <taxon>Bacteria</taxon>
        <taxon>Pseudomonadati</taxon>
        <taxon>Bacteroidota</taxon>
        <taxon>Cytophagia</taxon>
        <taxon>Cytophagales</taxon>
        <taxon>Cytophagaceae</taxon>
        <taxon>Sporocytophaga</taxon>
    </lineage>
</organism>
<evidence type="ECO:0000259" key="1">
    <source>
        <dbReference type="Pfam" id="PF13648"/>
    </source>
</evidence>
<keyword evidence="3" id="KW-1185">Reference proteome</keyword>
<feature type="domain" description="Lipocalin-like" evidence="1">
    <location>
        <begin position="39"/>
        <end position="125"/>
    </location>
</feature>
<sequence>MRKVIYLFALLVVFSSCKKDKENPTPASNEDLIAGTTSKTWGITKVTQAGQIKTMPDCFYDNIVIFNKNLVYQEIENTKCDEEEDKDLYTGSWNLSTDKKVININSDGDAYSFTILKLTETELVVSTMAGAALIEITFTKKS</sequence>
<dbReference type="InterPro" id="IPR024311">
    <property type="entry name" value="Lipocalin-like"/>
</dbReference>